<reference evidence="1 2" key="1">
    <citation type="journal article" date="2020" name="ISME J.">
        <title>Uncovering the hidden diversity of litter-decomposition mechanisms in mushroom-forming fungi.</title>
        <authorList>
            <person name="Floudas D."/>
            <person name="Bentzer J."/>
            <person name="Ahren D."/>
            <person name="Johansson T."/>
            <person name="Persson P."/>
            <person name="Tunlid A."/>
        </authorList>
    </citation>
    <scope>NUCLEOTIDE SEQUENCE [LARGE SCALE GENOMIC DNA]</scope>
    <source>
        <strain evidence="1 2">CBS 291.85</strain>
    </source>
</reference>
<dbReference type="Proteomes" id="UP000559256">
    <property type="component" value="Unassembled WGS sequence"/>
</dbReference>
<name>A0A8H5CA83_9AGAR</name>
<evidence type="ECO:0000313" key="1">
    <source>
        <dbReference type="EMBL" id="KAF5338115.1"/>
    </source>
</evidence>
<organism evidence="1 2">
    <name type="scientific">Tetrapyrgos nigripes</name>
    <dbReference type="NCBI Taxonomy" id="182062"/>
    <lineage>
        <taxon>Eukaryota</taxon>
        <taxon>Fungi</taxon>
        <taxon>Dikarya</taxon>
        <taxon>Basidiomycota</taxon>
        <taxon>Agaricomycotina</taxon>
        <taxon>Agaricomycetes</taxon>
        <taxon>Agaricomycetidae</taxon>
        <taxon>Agaricales</taxon>
        <taxon>Marasmiineae</taxon>
        <taxon>Marasmiaceae</taxon>
        <taxon>Tetrapyrgos</taxon>
    </lineage>
</organism>
<gene>
    <name evidence="1" type="ORF">D9758_015388</name>
</gene>
<accession>A0A8H5CA83</accession>
<proteinExistence type="predicted"/>
<comment type="caution">
    <text evidence="1">The sequence shown here is derived from an EMBL/GenBank/DDBJ whole genome shotgun (WGS) entry which is preliminary data.</text>
</comment>
<dbReference type="EMBL" id="JAACJM010000200">
    <property type="protein sequence ID" value="KAF5338115.1"/>
    <property type="molecule type" value="Genomic_DNA"/>
</dbReference>
<dbReference type="AlphaFoldDB" id="A0A8H5CA83"/>
<evidence type="ECO:0000313" key="2">
    <source>
        <dbReference type="Proteomes" id="UP000559256"/>
    </source>
</evidence>
<keyword evidence="2" id="KW-1185">Reference proteome</keyword>
<protein>
    <submittedName>
        <fullName evidence="1">Uncharacterized protein</fullName>
    </submittedName>
</protein>
<sequence>MPIRYDHWPQWHLPSVRSPLADLSTLHCRRFQVRIALSSSKLVHIAKIMDVLTINQSVFFFDVLTENFDTREEFALRRMLWSWNGEFLRIERVLNGPLGGCLSIYHGHKKLELFLNVINDSLKQGSLCVVVPNVKRVDVRSRRGESLLCMD</sequence>